<evidence type="ECO:0000256" key="1">
    <source>
        <dbReference type="SAM" id="SignalP"/>
    </source>
</evidence>
<feature type="chain" id="PRO_5040155193" evidence="1">
    <location>
        <begin position="17"/>
        <end position="120"/>
    </location>
</feature>
<dbReference type="AlphaFoldDB" id="A0A9P0A666"/>
<dbReference type="Proteomes" id="UP001152759">
    <property type="component" value="Chromosome 2"/>
</dbReference>
<sequence length="120" mass="13218">MYFWVGQILVLSLLNGGPGPGCFSSLLYQSLYSEPSAKDLVLENVSNPDHAEALKSIECSQSFLDLNKTIAEHSLFALTGHEQEESADLGNDPLPVVKTKIFNGQYLHKFHKSSLAYSMV</sequence>
<name>A0A9P0A666_BEMTA</name>
<feature type="signal peptide" evidence="1">
    <location>
        <begin position="1"/>
        <end position="16"/>
    </location>
</feature>
<dbReference type="EMBL" id="OU963863">
    <property type="protein sequence ID" value="CAH0385425.1"/>
    <property type="molecule type" value="Genomic_DNA"/>
</dbReference>
<evidence type="ECO:0000313" key="2">
    <source>
        <dbReference type="EMBL" id="CAH0385425.1"/>
    </source>
</evidence>
<accession>A0A9P0A666</accession>
<keyword evidence="1" id="KW-0732">Signal</keyword>
<organism evidence="2 3">
    <name type="scientific">Bemisia tabaci</name>
    <name type="common">Sweetpotato whitefly</name>
    <name type="synonym">Aleurodes tabaci</name>
    <dbReference type="NCBI Taxonomy" id="7038"/>
    <lineage>
        <taxon>Eukaryota</taxon>
        <taxon>Metazoa</taxon>
        <taxon>Ecdysozoa</taxon>
        <taxon>Arthropoda</taxon>
        <taxon>Hexapoda</taxon>
        <taxon>Insecta</taxon>
        <taxon>Pterygota</taxon>
        <taxon>Neoptera</taxon>
        <taxon>Paraneoptera</taxon>
        <taxon>Hemiptera</taxon>
        <taxon>Sternorrhyncha</taxon>
        <taxon>Aleyrodoidea</taxon>
        <taxon>Aleyrodidae</taxon>
        <taxon>Aleyrodinae</taxon>
        <taxon>Bemisia</taxon>
    </lineage>
</organism>
<reference evidence="2" key="1">
    <citation type="submission" date="2021-12" db="EMBL/GenBank/DDBJ databases">
        <authorList>
            <person name="King R."/>
        </authorList>
    </citation>
    <scope>NUCLEOTIDE SEQUENCE</scope>
</reference>
<evidence type="ECO:0000313" key="3">
    <source>
        <dbReference type="Proteomes" id="UP001152759"/>
    </source>
</evidence>
<protein>
    <submittedName>
        <fullName evidence="2">Uncharacterized protein</fullName>
    </submittedName>
</protein>
<proteinExistence type="predicted"/>
<gene>
    <name evidence="2" type="ORF">BEMITA_LOCUS4651</name>
</gene>
<keyword evidence="3" id="KW-1185">Reference proteome</keyword>